<name>E3R0Z7_COLGM</name>
<dbReference type="RefSeq" id="XP_008100805.1">
    <property type="nucleotide sequence ID" value="XM_008102614.1"/>
</dbReference>
<accession>E3R0Z7</accession>
<dbReference type="OrthoDB" id="4848569at2759"/>
<dbReference type="HOGENOM" id="CLU_016575_2_0_1"/>
<proteinExistence type="predicted"/>
<sequence>MTFCITQRCGLCRFRLHDGERIVAGESSHPLVIAPLIPTKVEDAGQISDDMVYEDNAVDQRGSSYMKCLGDCSHWEGRTTGCHVECANQVSPWPVSEAVKVLAFNYTPTPSECDIREAWLRQTFVAFLNGTFRRLPPELCSKIAANLCIRTYAVACAKALRAVRGGEFSLCLSSKIWGRFTEFEGSSYLSSLSNNGDDYHNHLIFEPDPTSALGRFVYLAEDYFGVRKMFFSYPTPDVEELRGLWWRVVDLERSPTLAARSRCLKLRWFVSKGPNSNQHRWANVLWAVPPSTAPRLIKLEVSPEVERMSVVSCNDPSVVAYSVHWNTRIMSIHTHTREKELSMYHNRANGIWLFFPLYDHENIAEIWIRGTTKQEIALILTTTRGRSLVFGPHLDILPTTRLALIDLPSQDSSSRIFVEESSVGIRNVAFESSNPEPALSPSVSLPQPTYRAPVSNPQTPWFYSTASLDDVEDVRPCQRSIGGRNIIIGLLLRYVDGHEACLGQ</sequence>
<evidence type="ECO:0000313" key="1">
    <source>
        <dbReference type="EMBL" id="EFQ36785.1"/>
    </source>
</evidence>
<gene>
    <name evidence="1" type="ORF">GLRG_11932</name>
</gene>
<dbReference type="Proteomes" id="UP000008782">
    <property type="component" value="Unassembled WGS sequence"/>
</dbReference>
<dbReference type="AlphaFoldDB" id="E3R0Z7"/>
<reference evidence="2" key="1">
    <citation type="journal article" date="2012" name="Nat. Genet.">
        <title>Lifestyle transitions in plant pathogenic Colletotrichum fungi deciphered by genome and transcriptome analyses.</title>
        <authorList>
            <person name="O'Connell R.J."/>
            <person name="Thon M.R."/>
            <person name="Hacquard S."/>
            <person name="Amyotte S.G."/>
            <person name="Kleemann J."/>
            <person name="Torres M.F."/>
            <person name="Damm U."/>
            <person name="Buiate E.A."/>
            <person name="Epstein L."/>
            <person name="Alkan N."/>
            <person name="Altmueller J."/>
            <person name="Alvarado-Balderrama L."/>
            <person name="Bauser C.A."/>
            <person name="Becker C."/>
            <person name="Birren B.W."/>
            <person name="Chen Z."/>
            <person name="Choi J."/>
            <person name="Crouch J.A."/>
            <person name="Duvick J.P."/>
            <person name="Farman M.A."/>
            <person name="Gan P."/>
            <person name="Heiman D."/>
            <person name="Henrissat B."/>
            <person name="Howard R.J."/>
            <person name="Kabbage M."/>
            <person name="Koch C."/>
            <person name="Kracher B."/>
            <person name="Kubo Y."/>
            <person name="Law A.D."/>
            <person name="Lebrun M.-H."/>
            <person name="Lee Y.-H."/>
            <person name="Miyara I."/>
            <person name="Moore N."/>
            <person name="Neumann U."/>
            <person name="Nordstroem K."/>
            <person name="Panaccione D.G."/>
            <person name="Panstruga R."/>
            <person name="Place M."/>
            <person name="Proctor R.H."/>
            <person name="Prusky D."/>
            <person name="Rech G."/>
            <person name="Reinhardt R."/>
            <person name="Rollins J.A."/>
            <person name="Rounsley S."/>
            <person name="Schardl C.L."/>
            <person name="Schwartz D.C."/>
            <person name="Shenoy N."/>
            <person name="Shirasu K."/>
            <person name="Sikhakolli U.R."/>
            <person name="Stueber K."/>
            <person name="Sukno S.A."/>
            <person name="Sweigard J.A."/>
            <person name="Takano Y."/>
            <person name="Takahara H."/>
            <person name="Trail F."/>
            <person name="van der Does H.C."/>
            <person name="Voll L.M."/>
            <person name="Will I."/>
            <person name="Young S."/>
            <person name="Zeng Q."/>
            <person name="Zhang J."/>
            <person name="Zhou S."/>
            <person name="Dickman M.B."/>
            <person name="Schulze-Lefert P."/>
            <person name="Ver Loren van Themaat E."/>
            <person name="Ma L.-J."/>
            <person name="Vaillancourt L.J."/>
        </authorList>
    </citation>
    <scope>NUCLEOTIDE SEQUENCE [LARGE SCALE GENOMIC DNA]</scope>
    <source>
        <strain evidence="2">M1.001 / M2 / FGSC 10212</strain>
    </source>
</reference>
<feature type="non-terminal residue" evidence="1">
    <location>
        <position position="504"/>
    </location>
</feature>
<keyword evidence="2" id="KW-1185">Reference proteome</keyword>
<protein>
    <submittedName>
        <fullName evidence="1">Uncharacterized protein</fullName>
    </submittedName>
</protein>
<dbReference type="eggNOG" id="ENOG502TBH9">
    <property type="taxonomic scope" value="Eukaryota"/>
</dbReference>
<dbReference type="GeneID" id="24417295"/>
<organism evidence="2">
    <name type="scientific">Colletotrichum graminicola (strain M1.001 / M2 / FGSC 10212)</name>
    <name type="common">Maize anthracnose fungus</name>
    <name type="synonym">Glomerella graminicola</name>
    <dbReference type="NCBI Taxonomy" id="645133"/>
    <lineage>
        <taxon>Eukaryota</taxon>
        <taxon>Fungi</taxon>
        <taxon>Dikarya</taxon>
        <taxon>Ascomycota</taxon>
        <taxon>Pezizomycotina</taxon>
        <taxon>Sordariomycetes</taxon>
        <taxon>Hypocreomycetidae</taxon>
        <taxon>Glomerellales</taxon>
        <taxon>Glomerellaceae</taxon>
        <taxon>Colletotrichum</taxon>
        <taxon>Colletotrichum graminicola species complex</taxon>
    </lineage>
</organism>
<evidence type="ECO:0000313" key="2">
    <source>
        <dbReference type="Proteomes" id="UP000008782"/>
    </source>
</evidence>
<dbReference type="STRING" id="645133.E3R0Z7"/>
<dbReference type="VEuPathDB" id="FungiDB:GLRG_11932"/>
<dbReference type="EMBL" id="GG697536">
    <property type="protein sequence ID" value="EFQ36785.1"/>
    <property type="molecule type" value="Genomic_DNA"/>
</dbReference>